<comment type="similarity">
    <text evidence="2">Belongs to the poly(A) polymerase family.</text>
</comment>
<reference evidence="13" key="2">
    <citation type="submission" date="2020-03" db="EMBL/GenBank/DDBJ databases">
        <authorList>
            <person name="Fu F.-F."/>
            <person name="Chen J."/>
        </authorList>
    </citation>
    <scope>NUCLEOTIDE SEQUENCE</scope>
    <source>
        <strain evidence="13">Lc1</strain>
    </source>
</reference>
<dbReference type="Gene3D" id="3.60.10.10">
    <property type="entry name" value="Endonuclease/exonuclease/phosphatase"/>
    <property type="match status" value="1"/>
</dbReference>
<feature type="domain" description="Endonuclease/exonuclease/phosphatase" evidence="10">
    <location>
        <begin position="247"/>
        <end position="514"/>
    </location>
</feature>
<dbReference type="Pfam" id="PF04457">
    <property type="entry name" value="MJ1316"/>
    <property type="match status" value="1"/>
</dbReference>
<dbReference type="Proteomes" id="UP000613401">
    <property type="component" value="Unassembled WGS sequence"/>
</dbReference>
<dbReference type="GO" id="GO:0005524">
    <property type="term" value="F:ATP binding"/>
    <property type="evidence" value="ECO:0007669"/>
    <property type="project" value="UniProtKB-KW"/>
</dbReference>
<dbReference type="RefSeq" id="XP_045270632.1">
    <property type="nucleotide sequence ID" value="XM_045401903.1"/>
</dbReference>
<dbReference type="InterPro" id="IPR009097">
    <property type="entry name" value="Cyclic_Pdiesterase"/>
</dbReference>
<dbReference type="SUPFAM" id="SSF55144">
    <property type="entry name" value="LigT-like"/>
    <property type="match status" value="1"/>
</dbReference>
<evidence type="ECO:0000256" key="7">
    <source>
        <dbReference type="ARBA" id="ARBA00022840"/>
    </source>
</evidence>
<evidence type="ECO:0000256" key="2">
    <source>
        <dbReference type="ARBA" id="ARBA00010912"/>
    </source>
</evidence>
<dbReference type="Pfam" id="PF03372">
    <property type="entry name" value="Exo_endo_phos"/>
    <property type="match status" value="1"/>
</dbReference>
<evidence type="ECO:0000259" key="11">
    <source>
        <dbReference type="Pfam" id="PF04457"/>
    </source>
</evidence>
<accession>A0A8H4FR31</accession>
<evidence type="ECO:0000256" key="3">
    <source>
        <dbReference type="ARBA" id="ARBA00012388"/>
    </source>
</evidence>
<dbReference type="InterPro" id="IPR043519">
    <property type="entry name" value="NT_sf"/>
</dbReference>
<dbReference type="SUPFAM" id="SSF81631">
    <property type="entry name" value="PAP/OAS1 substrate-binding domain"/>
    <property type="match status" value="1"/>
</dbReference>
<evidence type="ECO:0000256" key="5">
    <source>
        <dbReference type="ARBA" id="ARBA00022679"/>
    </source>
</evidence>
<dbReference type="GO" id="GO:0005634">
    <property type="term" value="C:nucleus"/>
    <property type="evidence" value="ECO:0007669"/>
    <property type="project" value="UniProtKB-SubCell"/>
</dbReference>
<dbReference type="Gene3D" id="1.10.1410.10">
    <property type="match status" value="1"/>
</dbReference>
<feature type="compositionally biased region" description="Acidic residues" evidence="9">
    <location>
        <begin position="1058"/>
        <end position="1079"/>
    </location>
</feature>
<gene>
    <name evidence="13" type="ORF">GCG54_00001799</name>
</gene>
<sequence length="1205" mass="134792">MESQAASHATALCIIPPEEHWTAINRLRFDNDKAYTKWPPHVNLIYPFVKSTESSVLHQACDAIVSCLKDRAASSELAPLPIRLDSSGFFSHKNGSTLFLRDENEGNISRLTSLRGAILAAIGQSRSEPYNMHLTMAQCEDAAPSSKVEFLLDKLCRLPAVTWEANQLSVLVRSPSGHMRQWGVIDLVSPAFNICRHAPNSSSDTPSPTIPRPTWYFSRSDMAWKRLVQSSELEIFDNKQHGNLIVASWNVLAEFHYPPSRTRYSLIVENLLAGNAIADIAVLQEVTDDFLAFLLADERICKTYFYVSEGSPDDPEAGPLPNILNTVVLSRQSFSWEYLPSKRQHKGSAILQFEGLLHNDTQEPVLPLVLATCHLSQGLTDGAVVAKEKELQRILNHLKTDHAAKQWILAGDFNIATSSYTIDAAVKRGSITVQTEDLLRGMEATLAETNFLDAWFISRVEAGVSDNIKGDIHDSFEGEQGATFDPRANPQAVKMVGSGLNNRPQRYDRILVKNGGPFHISRFNMFGFLTGDGEGPDGPLYASDHWGIRCLLRRSSLKDGPSTSARVVPVEAKRAPVSMSDVAALKQTLELLDVIPAEKDECTRKQALTLLRKILWENEQTNMGQSRGQPALVLVPVGSYGLGVWSKSSDIDCLCIGSISPRVFFTLARQRLRKSVREGVRILRKVKAKTGTMLEIEVLGLRCDLQYCQAASVANQWPDLLKRPPSDPAFSLPTQTLLKLKPARDLYYIARSVPDLAQFRVCYQVIKTWAKANGIYAAKFGYLGGVHLSVMLVRVCKMLLHGMGTVSTADVIATFFDHYAHFDWKNDIVFDPFFHKQLRYHRTPREAMCLLGWHSPTLNTALIASVPTVKIISTELRQANAKFTEGATWQSILSAPGMIAEKDLSQGAASFLSSFKTFVNLRIHYWGGSLERGSRLLGWLESRCASLLVDINRKVPELAPRIWPARFVDAETPNSQCQQSEYQGSYLVGLEWIGEDERPEKETLTTTHSNLQAVLHQFEEHIHGDENYYDATTSWFSATLVKRTELGDLRLDNREWGDYVDGDDDSDSDEEEDEEAEEDLAVLGLPLGKLGKKERARAATNQPRSAVVPKPEGAGKFRTALDVLNRLRWDADIDGNDFVVGYEDRFLGAQEKALAEWKSEQTHEEFIPQHRILWFKRRSDGVVVWDRSKRVDLLFTKAKPSGIDS</sequence>
<dbReference type="Pfam" id="PF04928">
    <property type="entry name" value="PAP_central"/>
    <property type="match status" value="1"/>
</dbReference>
<dbReference type="InterPro" id="IPR007012">
    <property type="entry name" value="PolA_pol_cen_dom"/>
</dbReference>
<evidence type="ECO:0000256" key="9">
    <source>
        <dbReference type="SAM" id="MobiDB-lite"/>
    </source>
</evidence>
<evidence type="ECO:0000256" key="4">
    <source>
        <dbReference type="ARBA" id="ARBA00022664"/>
    </source>
</evidence>
<feature type="region of interest" description="Disordered" evidence="9">
    <location>
        <begin position="1057"/>
        <end position="1079"/>
    </location>
</feature>
<dbReference type="InterPro" id="IPR040459">
    <property type="entry name" value="MJ1316"/>
</dbReference>
<proteinExistence type="inferred from homology"/>
<keyword evidence="5" id="KW-0808">Transferase</keyword>
<keyword evidence="6" id="KW-0547">Nucleotide-binding</keyword>
<evidence type="ECO:0000259" key="12">
    <source>
        <dbReference type="Pfam" id="PF04928"/>
    </source>
</evidence>
<dbReference type="PANTHER" id="PTHR10682:SF23">
    <property type="entry name" value="POLYNUCLEOTIDE ADENYLYLTRANSFERASE"/>
    <property type="match status" value="1"/>
</dbReference>
<dbReference type="GeneID" id="69008966"/>
<dbReference type="GO" id="GO:0006397">
    <property type="term" value="P:mRNA processing"/>
    <property type="evidence" value="ECO:0007669"/>
    <property type="project" value="UniProtKB-KW"/>
</dbReference>
<dbReference type="PANTHER" id="PTHR10682">
    <property type="entry name" value="POLY A POLYMERASE"/>
    <property type="match status" value="1"/>
</dbReference>
<dbReference type="SUPFAM" id="SSF81301">
    <property type="entry name" value="Nucleotidyltransferase"/>
    <property type="match status" value="1"/>
</dbReference>
<feature type="domain" description="Poly(A) polymerase central" evidence="12">
    <location>
        <begin position="758"/>
        <end position="881"/>
    </location>
</feature>
<dbReference type="SUPFAM" id="SSF56219">
    <property type="entry name" value="DNase I-like"/>
    <property type="match status" value="1"/>
</dbReference>
<dbReference type="Gene3D" id="3.90.1140.10">
    <property type="entry name" value="Cyclic phosphodiesterase"/>
    <property type="match status" value="1"/>
</dbReference>
<comment type="subcellular location">
    <subcellularLocation>
        <location evidence="1">Nucleus</location>
    </subcellularLocation>
</comment>
<dbReference type="InterPro" id="IPR005135">
    <property type="entry name" value="Endo/exonuclease/phosphatase"/>
</dbReference>
<keyword evidence="4" id="KW-0507">mRNA processing</keyword>
<keyword evidence="14" id="KW-1185">Reference proteome</keyword>
<dbReference type="Gene3D" id="3.30.460.10">
    <property type="entry name" value="Beta Polymerase, domain 2"/>
    <property type="match status" value="1"/>
</dbReference>
<dbReference type="EC" id="2.7.7.19" evidence="3"/>
<dbReference type="Pfam" id="PF13563">
    <property type="entry name" value="2_5_RNA_ligase2"/>
    <property type="match status" value="1"/>
</dbReference>
<evidence type="ECO:0000256" key="6">
    <source>
        <dbReference type="ARBA" id="ARBA00022741"/>
    </source>
</evidence>
<dbReference type="GO" id="GO:0003723">
    <property type="term" value="F:RNA binding"/>
    <property type="evidence" value="ECO:0007669"/>
    <property type="project" value="InterPro"/>
</dbReference>
<name>A0A8H4FR31_COLGL</name>
<keyword evidence="8" id="KW-0539">Nucleus</keyword>
<evidence type="ECO:0000313" key="13">
    <source>
        <dbReference type="EMBL" id="KAF3811473.1"/>
    </source>
</evidence>
<feature type="domain" description="MJ1316 RNA cyclic group end recognition" evidence="11">
    <location>
        <begin position="1117"/>
        <end position="1187"/>
    </location>
</feature>
<dbReference type="EMBL" id="WVTB01000007">
    <property type="protein sequence ID" value="KAF3811473.1"/>
    <property type="molecule type" value="Genomic_DNA"/>
</dbReference>
<dbReference type="InterPro" id="IPR036691">
    <property type="entry name" value="Endo/exonu/phosph_ase_sf"/>
</dbReference>
<protein>
    <recommendedName>
        <fullName evidence="3">polynucleotide adenylyltransferase</fullName>
        <ecNumber evidence="3">2.7.7.19</ecNumber>
    </recommendedName>
</protein>
<comment type="caution">
    <text evidence="13">The sequence shown here is derived from an EMBL/GenBank/DDBJ whole genome shotgun (WGS) entry which is preliminary data.</text>
</comment>
<dbReference type="InterPro" id="IPR011068">
    <property type="entry name" value="NuclTrfase_I-like_C"/>
</dbReference>
<evidence type="ECO:0000256" key="1">
    <source>
        <dbReference type="ARBA" id="ARBA00004123"/>
    </source>
</evidence>
<dbReference type="SUPFAM" id="SSF55003">
    <property type="entry name" value="PAP/Archaeal CCA-adding enzyme, C-terminal domain"/>
    <property type="match status" value="1"/>
</dbReference>
<evidence type="ECO:0000256" key="8">
    <source>
        <dbReference type="ARBA" id="ARBA00023242"/>
    </source>
</evidence>
<dbReference type="GO" id="GO:0031123">
    <property type="term" value="P:RNA 3'-end processing"/>
    <property type="evidence" value="ECO:0007669"/>
    <property type="project" value="InterPro"/>
</dbReference>
<evidence type="ECO:0000313" key="14">
    <source>
        <dbReference type="Proteomes" id="UP000613401"/>
    </source>
</evidence>
<reference evidence="13" key="1">
    <citation type="journal article" date="2020" name="Phytopathology">
        <title>Genome sequence and comparative analysis of Colletotrichum gloeosporioides isolated from Liriodendron leaves.</title>
        <authorList>
            <person name="Fu F.F."/>
            <person name="Hao Z."/>
            <person name="Wang P."/>
            <person name="Lu Y."/>
            <person name="Xue L.J."/>
            <person name="Wei G."/>
            <person name="Tian Y."/>
            <person name="Baishi H."/>
            <person name="Xu H."/>
            <person name="Shi J."/>
            <person name="Cheng T."/>
            <person name="Wang G."/>
            <person name="Yi Y."/>
            <person name="Chen J."/>
        </authorList>
    </citation>
    <scope>NUCLEOTIDE SEQUENCE</scope>
    <source>
        <strain evidence="13">Lc1</strain>
    </source>
</reference>
<dbReference type="AlphaFoldDB" id="A0A8H4FR31"/>
<evidence type="ECO:0000259" key="10">
    <source>
        <dbReference type="Pfam" id="PF03372"/>
    </source>
</evidence>
<keyword evidence="7" id="KW-0067">ATP-binding</keyword>
<organism evidence="13 14">
    <name type="scientific">Colletotrichum gloeosporioides</name>
    <name type="common">Anthracnose fungus</name>
    <name type="synonym">Glomerella cingulata</name>
    <dbReference type="NCBI Taxonomy" id="474922"/>
    <lineage>
        <taxon>Eukaryota</taxon>
        <taxon>Fungi</taxon>
        <taxon>Dikarya</taxon>
        <taxon>Ascomycota</taxon>
        <taxon>Pezizomycotina</taxon>
        <taxon>Sordariomycetes</taxon>
        <taxon>Hypocreomycetidae</taxon>
        <taxon>Glomerellales</taxon>
        <taxon>Glomerellaceae</taxon>
        <taxon>Colletotrichum</taxon>
        <taxon>Colletotrichum gloeosporioides species complex</taxon>
    </lineage>
</organism>
<dbReference type="GO" id="GO:1990817">
    <property type="term" value="F:poly(A) RNA polymerase activity"/>
    <property type="evidence" value="ECO:0007669"/>
    <property type="project" value="UniProtKB-EC"/>
</dbReference>